<feature type="compositionally biased region" description="Pro residues" evidence="1">
    <location>
        <begin position="78"/>
        <end position="89"/>
    </location>
</feature>
<organism evidence="2 3">
    <name type="scientific">Panicum virgatum</name>
    <name type="common">Blackwell switchgrass</name>
    <dbReference type="NCBI Taxonomy" id="38727"/>
    <lineage>
        <taxon>Eukaryota</taxon>
        <taxon>Viridiplantae</taxon>
        <taxon>Streptophyta</taxon>
        <taxon>Embryophyta</taxon>
        <taxon>Tracheophyta</taxon>
        <taxon>Spermatophyta</taxon>
        <taxon>Magnoliopsida</taxon>
        <taxon>Liliopsida</taxon>
        <taxon>Poales</taxon>
        <taxon>Poaceae</taxon>
        <taxon>PACMAD clade</taxon>
        <taxon>Panicoideae</taxon>
        <taxon>Panicodae</taxon>
        <taxon>Paniceae</taxon>
        <taxon>Panicinae</taxon>
        <taxon>Panicum</taxon>
        <taxon>Panicum sect. Hiantes</taxon>
    </lineage>
</organism>
<evidence type="ECO:0000256" key="1">
    <source>
        <dbReference type="SAM" id="MobiDB-lite"/>
    </source>
</evidence>
<dbReference type="EMBL" id="CM029037">
    <property type="protein sequence ID" value="KAG2661318.1"/>
    <property type="molecule type" value="Genomic_DNA"/>
</dbReference>
<accession>A0A8T0XQP3</accession>
<gene>
    <name evidence="2" type="ORF">PVAP13_1KG498300</name>
</gene>
<dbReference type="Proteomes" id="UP000823388">
    <property type="component" value="Chromosome 1K"/>
</dbReference>
<name>A0A8T0XQP3_PANVG</name>
<dbReference type="AlphaFoldDB" id="A0A8T0XQP3"/>
<sequence length="167" mass="18723">MSPRPPPRGIRRSGSPAHPGLLEDRDENPRARLRPATRQADANLFSPHHPRPLRCAAPGNHSARELQTRTPHAQLSSAPPPRPRPPLHPPRTRTGPRRRQELEPIEQRPALAFPLIRNPLPELPRTTLHRATLTLAWPLPHLRHHLVFHLPSSGSTRGGELSPLRVS</sequence>
<evidence type="ECO:0000313" key="2">
    <source>
        <dbReference type="EMBL" id="KAG2661318.1"/>
    </source>
</evidence>
<feature type="compositionally biased region" description="Basic and acidic residues" evidence="1">
    <location>
        <begin position="21"/>
        <end position="30"/>
    </location>
</feature>
<proteinExistence type="predicted"/>
<comment type="caution">
    <text evidence="2">The sequence shown here is derived from an EMBL/GenBank/DDBJ whole genome shotgun (WGS) entry which is preliminary data.</text>
</comment>
<protein>
    <submittedName>
        <fullName evidence="2">Uncharacterized protein</fullName>
    </submittedName>
</protein>
<evidence type="ECO:0000313" key="3">
    <source>
        <dbReference type="Proteomes" id="UP000823388"/>
    </source>
</evidence>
<keyword evidence="3" id="KW-1185">Reference proteome</keyword>
<feature type="compositionally biased region" description="Polar residues" evidence="1">
    <location>
        <begin position="68"/>
        <end position="77"/>
    </location>
</feature>
<feature type="region of interest" description="Disordered" evidence="1">
    <location>
        <begin position="1"/>
        <end position="105"/>
    </location>
</feature>
<reference evidence="2" key="1">
    <citation type="submission" date="2020-05" db="EMBL/GenBank/DDBJ databases">
        <title>WGS assembly of Panicum virgatum.</title>
        <authorList>
            <person name="Lovell J.T."/>
            <person name="Jenkins J."/>
            <person name="Shu S."/>
            <person name="Juenger T.E."/>
            <person name="Schmutz J."/>
        </authorList>
    </citation>
    <scope>NUCLEOTIDE SEQUENCE</scope>
    <source>
        <strain evidence="2">AP13</strain>
    </source>
</reference>